<dbReference type="AlphaFoldDB" id="A0A4C1XQS0"/>
<keyword evidence="2" id="KW-1185">Reference proteome</keyword>
<evidence type="ECO:0000313" key="1">
    <source>
        <dbReference type="EMBL" id="GBP66211.1"/>
    </source>
</evidence>
<dbReference type="EMBL" id="BGZK01000951">
    <property type="protein sequence ID" value="GBP66211.1"/>
    <property type="molecule type" value="Genomic_DNA"/>
</dbReference>
<evidence type="ECO:0000313" key="2">
    <source>
        <dbReference type="Proteomes" id="UP000299102"/>
    </source>
</evidence>
<sequence>MALRPRRSFASRASRVGRRCRCLSAQRTKLCRSELPVNDASARSTLPDPSSFQPAYLFTPLRRFPD</sequence>
<accession>A0A4C1XQS0</accession>
<protein>
    <submittedName>
        <fullName evidence="1">Uncharacterized protein</fullName>
    </submittedName>
</protein>
<organism evidence="1 2">
    <name type="scientific">Eumeta variegata</name>
    <name type="common">Bagworm moth</name>
    <name type="synonym">Eumeta japonica</name>
    <dbReference type="NCBI Taxonomy" id="151549"/>
    <lineage>
        <taxon>Eukaryota</taxon>
        <taxon>Metazoa</taxon>
        <taxon>Ecdysozoa</taxon>
        <taxon>Arthropoda</taxon>
        <taxon>Hexapoda</taxon>
        <taxon>Insecta</taxon>
        <taxon>Pterygota</taxon>
        <taxon>Neoptera</taxon>
        <taxon>Endopterygota</taxon>
        <taxon>Lepidoptera</taxon>
        <taxon>Glossata</taxon>
        <taxon>Ditrysia</taxon>
        <taxon>Tineoidea</taxon>
        <taxon>Psychidae</taxon>
        <taxon>Oiketicinae</taxon>
        <taxon>Eumeta</taxon>
    </lineage>
</organism>
<gene>
    <name evidence="1" type="ORF">EVAR_97163_1</name>
</gene>
<reference evidence="1 2" key="1">
    <citation type="journal article" date="2019" name="Commun. Biol.">
        <title>The bagworm genome reveals a unique fibroin gene that provides high tensile strength.</title>
        <authorList>
            <person name="Kono N."/>
            <person name="Nakamura H."/>
            <person name="Ohtoshi R."/>
            <person name="Tomita M."/>
            <person name="Numata K."/>
            <person name="Arakawa K."/>
        </authorList>
    </citation>
    <scope>NUCLEOTIDE SEQUENCE [LARGE SCALE GENOMIC DNA]</scope>
</reference>
<name>A0A4C1XQS0_EUMVA</name>
<proteinExistence type="predicted"/>
<dbReference type="Proteomes" id="UP000299102">
    <property type="component" value="Unassembled WGS sequence"/>
</dbReference>
<comment type="caution">
    <text evidence="1">The sequence shown here is derived from an EMBL/GenBank/DDBJ whole genome shotgun (WGS) entry which is preliminary data.</text>
</comment>